<dbReference type="STRING" id="589385.SAMN05421504_108305"/>
<organism evidence="2 3">
    <name type="scientific">Amycolatopsis xylanica</name>
    <dbReference type="NCBI Taxonomy" id="589385"/>
    <lineage>
        <taxon>Bacteria</taxon>
        <taxon>Bacillati</taxon>
        <taxon>Actinomycetota</taxon>
        <taxon>Actinomycetes</taxon>
        <taxon>Pseudonocardiales</taxon>
        <taxon>Pseudonocardiaceae</taxon>
        <taxon>Amycolatopsis</taxon>
    </lineage>
</organism>
<gene>
    <name evidence="2" type="ORF">SAMN05421504_108305</name>
</gene>
<dbReference type="AlphaFoldDB" id="A0A1H3PN45"/>
<evidence type="ECO:0000313" key="3">
    <source>
        <dbReference type="Proteomes" id="UP000199515"/>
    </source>
</evidence>
<dbReference type="InterPro" id="IPR010982">
    <property type="entry name" value="Lambda_DNA-bd_dom_sf"/>
</dbReference>
<dbReference type="Gene3D" id="1.10.260.40">
    <property type="entry name" value="lambda repressor-like DNA-binding domains"/>
    <property type="match status" value="1"/>
</dbReference>
<dbReference type="RefSeq" id="WP_091295859.1">
    <property type="nucleotide sequence ID" value="NZ_FNON01000008.1"/>
</dbReference>
<evidence type="ECO:0000313" key="2">
    <source>
        <dbReference type="EMBL" id="SDZ02350.1"/>
    </source>
</evidence>
<dbReference type="Pfam" id="PF19054">
    <property type="entry name" value="DUF5753"/>
    <property type="match status" value="1"/>
</dbReference>
<proteinExistence type="predicted"/>
<name>A0A1H3PN45_9PSEU</name>
<dbReference type="InterPro" id="IPR043917">
    <property type="entry name" value="DUF5753"/>
</dbReference>
<dbReference type="InterPro" id="IPR001387">
    <property type="entry name" value="Cro/C1-type_HTH"/>
</dbReference>
<dbReference type="Pfam" id="PF13560">
    <property type="entry name" value="HTH_31"/>
    <property type="match status" value="1"/>
</dbReference>
<dbReference type="Proteomes" id="UP000199515">
    <property type="component" value="Unassembled WGS sequence"/>
</dbReference>
<accession>A0A1H3PN45</accession>
<keyword evidence="3" id="KW-1185">Reference proteome</keyword>
<dbReference type="CDD" id="cd00093">
    <property type="entry name" value="HTH_XRE"/>
    <property type="match status" value="1"/>
</dbReference>
<dbReference type="PROSITE" id="PS50943">
    <property type="entry name" value="HTH_CROC1"/>
    <property type="match status" value="1"/>
</dbReference>
<sequence>MTGSADQVTSRARLGKELRRLREQAGKTLDEVAARLDCSAAKLSRIETGQVAVRPPDLREMLDCYRVLGARQTALLSVARGQRQRDWWRTYADIIFDGYDHYVGYEEEATEIREYQPSWIPGLLQTREYAHALALAYGSTEDEAERLAELRHARQAILRRANPPRLSVVIDETALRRPAPGIMGPQLESLIARAAAPDVTVRVLPLAAGMHPAQSGGFIVLGFADPEDPEVAYTNNLTEAQLIHDPDRVARYVSTFDRVGALALGPAESAEFIAEIAGTHR</sequence>
<evidence type="ECO:0000259" key="1">
    <source>
        <dbReference type="PROSITE" id="PS50943"/>
    </source>
</evidence>
<dbReference type="OrthoDB" id="3436002at2"/>
<protein>
    <submittedName>
        <fullName evidence="2">Helix-turn-helix domain-containing protein</fullName>
    </submittedName>
</protein>
<dbReference type="SUPFAM" id="SSF47413">
    <property type="entry name" value="lambda repressor-like DNA-binding domains"/>
    <property type="match status" value="1"/>
</dbReference>
<dbReference type="EMBL" id="FNON01000008">
    <property type="protein sequence ID" value="SDZ02350.1"/>
    <property type="molecule type" value="Genomic_DNA"/>
</dbReference>
<dbReference type="SMART" id="SM00530">
    <property type="entry name" value="HTH_XRE"/>
    <property type="match status" value="1"/>
</dbReference>
<feature type="domain" description="HTH cro/C1-type" evidence="1">
    <location>
        <begin position="18"/>
        <end position="71"/>
    </location>
</feature>
<dbReference type="GO" id="GO:0003677">
    <property type="term" value="F:DNA binding"/>
    <property type="evidence" value="ECO:0007669"/>
    <property type="project" value="InterPro"/>
</dbReference>
<reference evidence="2 3" key="1">
    <citation type="submission" date="2016-10" db="EMBL/GenBank/DDBJ databases">
        <authorList>
            <person name="de Groot N.N."/>
        </authorList>
    </citation>
    <scope>NUCLEOTIDE SEQUENCE [LARGE SCALE GENOMIC DNA]</scope>
    <source>
        <strain evidence="2 3">CPCC 202699</strain>
    </source>
</reference>